<keyword evidence="8" id="KW-1185">Reference proteome</keyword>
<feature type="region of interest" description="Disordered" evidence="6">
    <location>
        <begin position="63"/>
        <end position="85"/>
    </location>
</feature>
<feature type="region of interest" description="Disordered" evidence="6">
    <location>
        <begin position="168"/>
        <end position="187"/>
    </location>
</feature>
<evidence type="ECO:0000313" key="8">
    <source>
        <dbReference type="Proteomes" id="UP000249390"/>
    </source>
</evidence>
<gene>
    <name evidence="7" type="ORF">DM860_000423</name>
</gene>
<feature type="compositionally biased region" description="Basic and acidic residues" evidence="6">
    <location>
        <begin position="316"/>
        <end position="338"/>
    </location>
</feature>
<comment type="caution">
    <text evidence="7">The sequence shown here is derived from an EMBL/GenBank/DDBJ whole genome shotgun (WGS) entry which is preliminary data.</text>
</comment>
<evidence type="ECO:0000256" key="2">
    <source>
        <dbReference type="ARBA" id="ARBA00022679"/>
    </source>
</evidence>
<feature type="region of interest" description="Disordered" evidence="6">
    <location>
        <begin position="98"/>
        <end position="143"/>
    </location>
</feature>
<keyword evidence="1" id="KW-0723">Serine/threonine-protein kinase</keyword>
<dbReference type="Gene3D" id="3.30.200.20">
    <property type="entry name" value="Phosphorylase Kinase, domain 1"/>
    <property type="match status" value="1"/>
</dbReference>
<dbReference type="GO" id="GO:0005524">
    <property type="term" value="F:ATP binding"/>
    <property type="evidence" value="ECO:0007669"/>
    <property type="project" value="UniProtKB-KW"/>
</dbReference>
<keyword evidence="2" id="KW-0808">Transferase</keyword>
<sequence length="402" mass="43868">MAAAEEKCGALNGKYELGRLLGHGTFAKVYHARNLVTGKSVAMKVVGKEKVIKQNEDLLRHGAGPRRRAVRRHLQGPPAGGRGEELLPAADLRHRLLPQPRRLPPGLEAGEPPPGRGGTPEGDGFRAQRVLRPPPAGRDAPHDVRHAGVRRAGGDSEEGVRRCEGGHMVLRGDPLRPPCRIPPLPRRQHRRHVQEDLQRGLQMPALVLAGGQETGEQDARPEPEFQNQHSQNHVLLLVQEMHSPATPEDELLQGRRRAQRVGDAERLPHHIPVAGVRPEPLVSREEGGRERGDEIRDGGAGEQRDIEAGSGGENEQLQREEERGLEREAAGAGEREEGQTGNIGGYLRHDAVVCGGGGEEIQRRHAGIRPVLQQGAEARFERHCLDFSSSSSFNSSSSSMRA</sequence>
<keyword evidence="4" id="KW-0418">Kinase</keyword>
<keyword evidence="5" id="KW-0067">ATP-binding</keyword>
<name>A0A328D067_9ASTE</name>
<dbReference type="GO" id="GO:0007165">
    <property type="term" value="P:signal transduction"/>
    <property type="evidence" value="ECO:0007669"/>
    <property type="project" value="TreeGrafter"/>
</dbReference>
<dbReference type="PANTHER" id="PTHR43895:SF91">
    <property type="entry name" value="CBL-INTERACTING SERINE_THREONINE-PROTEIN KINASE 6"/>
    <property type="match status" value="1"/>
</dbReference>
<evidence type="ECO:0000256" key="4">
    <source>
        <dbReference type="ARBA" id="ARBA00022777"/>
    </source>
</evidence>
<keyword evidence="3" id="KW-0547">Nucleotide-binding</keyword>
<evidence type="ECO:0000256" key="3">
    <source>
        <dbReference type="ARBA" id="ARBA00022741"/>
    </source>
</evidence>
<accession>A0A328D067</accession>
<proteinExistence type="predicted"/>
<dbReference type="AlphaFoldDB" id="A0A328D067"/>
<feature type="region of interest" description="Disordered" evidence="6">
    <location>
        <begin position="245"/>
        <end position="348"/>
    </location>
</feature>
<evidence type="ECO:0000256" key="6">
    <source>
        <dbReference type="SAM" id="MobiDB-lite"/>
    </source>
</evidence>
<dbReference type="EMBL" id="NQVE01000215">
    <property type="protein sequence ID" value="RAL37729.1"/>
    <property type="molecule type" value="Genomic_DNA"/>
</dbReference>
<protein>
    <recommendedName>
        <fullName evidence="9">Protein kinase domain-containing protein</fullName>
    </recommendedName>
</protein>
<evidence type="ECO:0000256" key="5">
    <source>
        <dbReference type="ARBA" id="ARBA00022840"/>
    </source>
</evidence>
<reference evidence="7 8" key="1">
    <citation type="submission" date="2018-06" db="EMBL/GenBank/DDBJ databases">
        <title>The Genome of Cuscuta australis (Dodder) Provides Insight into the Evolution of Plant Parasitism.</title>
        <authorList>
            <person name="Liu H."/>
        </authorList>
    </citation>
    <scope>NUCLEOTIDE SEQUENCE [LARGE SCALE GENOMIC DNA]</scope>
    <source>
        <strain evidence="8">cv. Yunnan</strain>
        <tissue evidence="7">Vines</tissue>
    </source>
</reference>
<dbReference type="GO" id="GO:0004674">
    <property type="term" value="F:protein serine/threonine kinase activity"/>
    <property type="evidence" value="ECO:0007669"/>
    <property type="project" value="UniProtKB-KW"/>
</dbReference>
<dbReference type="SUPFAM" id="SSF56112">
    <property type="entry name" value="Protein kinase-like (PK-like)"/>
    <property type="match status" value="1"/>
</dbReference>
<dbReference type="PANTHER" id="PTHR43895">
    <property type="entry name" value="CALCIUM/CALMODULIN-DEPENDENT PROTEIN KINASE KINASE-RELATED"/>
    <property type="match status" value="1"/>
</dbReference>
<feature type="compositionally biased region" description="Low complexity" evidence="6">
    <location>
        <begin position="98"/>
        <end position="110"/>
    </location>
</feature>
<evidence type="ECO:0000313" key="7">
    <source>
        <dbReference type="EMBL" id="RAL37729.1"/>
    </source>
</evidence>
<feature type="compositionally biased region" description="Basic and acidic residues" evidence="6">
    <location>
        <begin position="282"/>
        <end position="307"/>
    </location>
</feature>
<feature type="compositionally biased region" description="Basic residues" evidence="6">
    <location>
        <begin position="63"/>
        <end position="74"/>
    </location>
</feature>
<organism evidence="7 8">
    <name type="scientific">Cuscuta australis</name>
    <dbReference type="NCBI Taxonomy" id="267555"/>
    <lineage>
        <taxon>Eukaryota</taxon>
        <taxon>Viridiplantae</taxon>
        <taxon>Streptophyta</taxon>
        <taxon>Embryophyta</taxon>
        <taxon>Tracheophyta</taxon>
        <taxon>Spermatophyta</taxon>
        <taxon>Magnoliopsida</taxon>
        <taxon>eudicotyledons</taxon>
        <taxon>Gunneridae</taxon>
        <taxon>Pentapetalae</taxon>
        <taxon>asterids</taxon>
        <taxon>lamiids</taxon>
        <taxon>Solanales</taxon>
        <taxon>Convolvulaceae</taxon>
        <taxon>Cuscuteae</taxon>
        <taxon>Cuscuta</taxon>
        <taxon>Cuscuta subgen. Grammica</taxon>
        <taxon>Cuscuta sect. Cleistogrammica</taxon>
    </lineage>
</organism>
<evidence type="ECO:0000256" key="1">
    <source>
        <dbReference type="ARBA" id="ARBA00022527"/>
    </source>
</evidence>
<dbReference type="InterPro" id="IPR011009">
    <property type="entry name" value="Kinase-like_dom_sf"/>
</dbReference>
<dbReference type="Proteomes" id="UP000249390">
    <property type="component" value="Unassembled WGS sequence"/>
</dbReference>
<evidence type="ECO:0008006" key="9">
    <source>
        <dbReference type="Google" id="ProtNLM"/>
    </source>
</evidence>
<feature type="compositionally biased region" description="Pro residues" evidence="6">
    <location>
        <begin position="175"/>
        <end position="185"/>
    </location>
</feature>